<reference evidence="4 5" key="1">
    <citation type="submission" date="2012-08" db="EMBL/GenBank/DDBJ databases">
        <title>Oryza genome evolution.</title>
        <authorList>
            <person name="Wing R.A."/>
        </authorList>
    </citation>
    <scope>NUCLEOTIDE SEQUENCE</scope>
</reference>
<feature type="domain" description="Disease resistance R13L4/SHOC-2-like LRR" evidence="3">
    <location>
        <begin position="1"/>
        <end position="67"/>
    </location>
</feature>
<keyword evidence="1" id="KW-0677">Repeat</keyword>
<dbReference type="Pfam" id="PF23598">
    <property type="entry name" value="LRR_14"/>
    <property type="match status" value="1"/>
</dbReference>
<reference evidence="5" key="2">
    <citation type="submission" date="2013-12" db="EMBL/GenBank/DDBJ databases">
        <authorList>
            <person name="Yu Y."/>
            <person name="Lee S."/>
            <person name="de Baynast K."/>
            <person name="Wissotski M."/>
            <person name="Liu L."/>
            <person name="Talag J."/>
            <person name="Goicoechea J."/>
            <person name="Angelova A."/>
            <person name="Jetty R."/>
            <person name="Kudrna D."/>
            <person name="Golser W."/>
            <person name="Rivera L."/>
            <person name="Zhang J."/>
            <person name="Wing R."/>
        </authorList>
    </citation>
    <scope>NUCLEOTIDE SEQUENCE</scope>
</reference>
<dbReference type="InterPro" id="IPR055414">
    <property type="entry name" value="LRR_R13L4/SHOC2-like"/>
</dbReference>
<evidence type="ECO:0000313" key="5">
    <source>
        <dbReference type="Proteomes" id="UP000032180"/>
    </source>
</evidence>
<reference evidence="4" key="3">
    <citation type="submission" date="2015-04" db="UniProtKB">
        <authorList>
            <consortium name="EnsemblPlants"/>
        </authorList>
    </citation>
    <scope>IDENTIFICATION</scope>
</reference>
<accession>A0A0D9XQZ5</accession>
<feature type="region of interest" description="Disordered" evidence="2">
    <location>
        <begin position="133"/>
        <end position="161"/>
    </location>
</feature>
<dbReference type="Proteomes" id="UP000032180">
    <property type="component" value="Chromosome 11"/>
</dbReference>
<evidence type="ECO:0000256" key="2">
    <source>
        <dbReference type="SAM" id="MobiDB-lite"/>
    </source>
</evidence>
<evidence type="ECO:0000313" key="4">
    <source>
        <dbReference type="EnsemblPlants" id="LPERR11G07720.2"/>
    </source>
</evidence>
<dbReference type="EnsemblPlants" id="LPERR11G07720.2">
    <property type="protein sequence ID" value="LPERR11G07720.2"/>
    <property type="gene ID" value="LPERR11G07720"/>
</dbReference>
<feature type="compositionally biased region" description="Basic and acidic residues" evidence="2">
    <location>
        <begin position="147"/>
        <end position="161"/>
    </location>
</feature>
<keyword evidence="5" id="KW-1185">Reference proteome</keyword>
<protein>
    <recommendedName>
        <fullName evidence="3">Disease resistance R13L4/SHOC-2-like LRR domain-containing protein</fullName>
    </recommendedName>
</protein>
<name>A0A0D9XQZ5_9ORYZ</name>
<proteinExistence type="predicted"/>
<organism evidence="4 5">
    <name type="scientific">Leersia perrieri</name>
    <dbReference type="NCBI Taxonomy" id="77586"/>
    <lineage>
        <taxon>Eukaryota</taxon>
        <taxon>Viridiplantae</taxon>
        <taxon>Streptophyta</taxon>
        <taxon>Embryophyta</taxon>
        <taxon>Tracheophyta</taxon>
        <taxon>Spermatophyta</taxon>
        <taxon>Magnoliopsida</taxon>
        <taxon>Liliopsida</taxon>
        <taxon>Poales</taxon>
        <taxon>Poaceae</taxon>
        <taxon>BOP clade</taxon>
        <taxon>Oryzoideae</taxon>
        <taxon>Oryzeae</taxon>
        <taxon>Oryzinae</taxon>
        <taxon>Leersia</taxon>
    </lineage>
</organism>
<sequence length="161" mass="17656">MPKLKKFLFDIKAKGTGLQYGDFDIGIRHISSLRYLRVGIVCTDARPCEVEVTEAAVRHATSVLPNNLQIEIERHRAGQMVKGEMGIIEDDAQRSNNKHQEEAEQEQKCLPSVVEMAGMEQVAAGKLTGMWSAASGGGSREGAADGCWRRRGNEPGGERMT</sequence>
<evidence type="ECO:0000259" key="3">
    <source>
        <dbReference type="Pfam" id="PF23598"/>
    </source>
</evidence>
<dbReference type="Gramene" id="LPERR11G07720.2">
    <property type="protein sequence ID" value="LPERR11G07720.2"/>
    <property type="gene ID" value="LPERR11G07720"/>
</dbReference>
<dbReference type="AlphaFoldDB" id="A0A0D9XQZ5"/>
<evidence type="ECO:0000256" key="1">
    <source>
        <dbReference type="ARBA" id="ARBA00022737"/>
    </source>
</evidence>